<accession>A0A3M9M7C5</accession>
<dbReference type="GO" id="GO:0016491">
    <property type="term" value="F:oxidoreductase activity"/>
    <property type="evidence" value="ECO:0007669"/>
    <property type="project" value="InterPro"/>
</dbReference>
<dbReference type="Pfam" id="PF22767">
    <property type="entry name" value="ThcOx"/>
    <property type="match status" value="1"/>
</dbReference>
<dbReference type="CDD" id="cd02142">
    <property type="entry name" value="McbC_SagB-like_oxidoreductase"/>
    <property type="match status" value="1"/>
</dbReference>
<evidence type="ECO:0000313" key="3">
    <source>
        <dbReference type="EMBL" id="RNI21117.1"/>
    </source>
</evidence>
<dbReference type="RefSeq" id="WP_123271836.1">
    <property type="nucleotide sequence ID" value="NZ_RJJQ01000012.1"/>
</dbReference>
<feature type="domain" description="Cyanobactin oxidase ThcOx second" evidence="2">
    <location>
        <begin position="119"/>
        <end position="230"/>
    </location>
</feature>
<dbReference type="Proteomes" id="UP000271678">
    <property type="component" value="Unassembled WGS sequence"/>
</dbReference>
<dbReference type="SUPFAM" id="SSF55469">
    <property type="entry name" value="FMN-dependent nitroreductase-like"/>
    <property type="match status" value="1"/>
</dbReference>
<dbReference type="InterPro" id="IPR029479">
    <property type="entry name" value="Nitroreductase"/>
</dbReference>
<dbReference type="Gene3D" id="3.40.109.10">
    <property type="entry name" value="NADH Oxidase"/>
    <property type="match status" value="1"/>
</dbReference>
<feature type="domain" description="Nitroreductase" evidence="1">
    <location>
        <begin position="281"/>
        <end position="455"/>
    </location>
</feature>
<protein>
    <submittedName>
        <fullName evidence="3">SagB/ThcOx family dehydrogenase</fullName>
    </submittedName>
</protein>
<organism evidence="3 4">
    <name type="scientific">Flexivirga caeni</name>
    <dbReference type="NCBI Taxonomy" id="2294115"/>
    <lineage>
        <taxon>Bacteria</taxon>
        <taxon>Bacillati</taxon>
        <taxon>Actinomycetota</taxon>
        <taxon>Actinomycetes</taxon>
        <taxon>Micrococcales</taxon>
        <taxon>Dermacoccaceae</taxon>
        <taxon>Flexivirga</taxon>
    </lineage>
</organism>
<dbReference type="PANTHER" id="PTHR43745">
    <property type="entry name" value="NITROREDUCTASE MJ1384-RELATED"/>
    <property type="match status" value="1"/>
</dbReference>
<dbReference type="AlphaFoldDB" id="A0A3M9M7C5"/>
<name>A0A3M9M7C5_9MICO</name>
<dbReference type="Pfam" id="PF00881">
    <property type="entry name" value="Nitroreductase"/>
    <property type="match status" value="1"/>
</dbReference>
<dbReference type="InterPro" id="IPR054488">
    <property type="entry name" value="ThcOx_dom2"/>
</dbReference>
<reference evidence="3 4" key="1">
    <citation type="submission" date="2018-11" db="EMBL/GenBank/DDBJ databases">
        <title>Draft genome of Simplicispira Flexivirga sp. BO-16.</title>
        <authorList>
            <person name="Im W.T."/>
        </authorList>
    </citation>
    <scope>NUCLEOTIDE SEQUENCE [LARGE SCALE GENOMIC DNA]</scope>
    <source>
        <strain evidence="3 4">BO-16</strain>
    </source>
</reference>
<dbReference type="NCBIfam" id="TIGR03605">
    <property type="entry name" value="antibiot_sagB"/>
    <property type="match status" value="1"/>
</dbReference>
<dbReference type="InterPro" id="IPR020051">
    <property type="entry name" value="SagB-type_dehydrogenase"/>
</dbReference>
<evidence type="ECO:0000259" key="2">
    <source>
        <dbReference type="Pfam" id="PF22767"/>
    </source>
</evidence>
<dbReference type="PANTHER" id="PTHR43745:SF2">
    <property type="entry name" value="NITROREDUCTASE MJ1384-RELATED"/>
    <property type="match status" value="1"/>
</dbReference>
<evidence type="ECO:0000259" key="1">
    <source>
        <dbReference type="Pfam" id="PF00881"/>
    </source>
</evidence>
<dbReference type="EMBL" id="RJJQ01000012">
    <property type="protein sequence ID" value="RNI21117.1"/>
    <property type="molecule type" value="Genomic_DNA"/>
</dbReference>
<gene>
    <name evidence="3" type="ORF">EFY87_12645</name>
</gene>
<dbReference type="OrthoDB" id="3723182at2"/>
<keyword evidence="4" id="KW-1185">Reference proteome</keyword>
<dbReference type="InterPro" id="IPR000415">
    <property type="entry name" value="Nitroreductase-like"/>
</dbReference>
<comment type="caution">
    <text evidence="3">The sequence shown here is derived from an EMBL/GenBank/DDBJ whole genome shotgun (WGS) entry which is preliminary data.</text>
</comment>
<proteinExistence type="predicted"/>
<sequence>MSIVDSPPQDRLSMRPGVDFAPAAPGQFLVRHRERPILRVSGVSDQLRTRLCEIGPIPTDLLIDQELRAEFDRLTAPVRRCVVHGAYDGEVLIAVAESLRTDLERIPPVPVPDGALIRHSKFAYSHRADDEVRCESPAAGARVIALDDRVRELIAASARAIRVEELLDRVPSLPKEAARQVLALLYGTGFLEVAADPFDPASFPSDTDPVLRQWDFHDLLFHSRSRYGRTTEPFGGIFPYVDEIDPEPAVRARHDGPVVDLPRPDFEEVLQHDPSVLLAMETRHSCRTFGAQPLDLQQLGEFLFRTCRIRDVYGPLPGMPYEGSKRPYPTGGAAYELEVYLTVQRVAGLESASYHYEPDAHRLRKLATSAADRAELIEAASVSAGGDVDPDVLLTITSRFQRLQWKYRSMAYAVSLKHAGVLYQTFYLVASAMKIGACGLGSGNAQTSVRAFGLDYLRESSIGEFLIGSAPEGSRSLHDLPEVDLRDQEYPGQDWSVRSAQRRS</sequence>
<dbReference type="InterPro" id="IPR052544">
    <property type="entry name" value="Bacteriocin_Proc_Enz"/>
</dbReference>
<evidence type="ECO:0000313" key="4">
    <source>
        <dbReference type="Proteomes" id="UP000271678"/>
    </source>
</evidence>